<dbReference type="RefSeq" id="WP_317562486.1">
    <property type="nucleotide sequence ID" value="NZ_JAWLIP010000012.1"/>
</dbReference>
<keyword evidence="6" id="KW-0315">Glutamine amidotransferase</keyword>
<sequence length="243" mass="25278">MNPTSKRALIVLTSVGAFPASAGVHAGRRTGFYMDEMATPYWALRDAGVAVDFASIAGGEPPADPGSLGEEGSRKPAVQRFLDDQDAMASLHASVAISRVDPDAYDLIFLPGGHGTMWDFRQSAELAKVVGSIFDRGAVVGAVCHGPAGLIEARRADGMPIVQGRRVNAFTDAEEEAVELADTVPFLVESALREKGALFEGAENFSSHAVRDGNLITGQNPASVGAVADLLVQAITASATNAA</sequence>
<dbReference type="PANTHER" id="PTHR48094:SF11">
    <property type="entry name" value="GLUTATHIONE-INDEPENDENT GLYOXALASE HSP31-RELATED"/>
    <property type="match status" value="1"/>
</dbReference>
<evidence type="ECO:0000313" key="6">
    <source>
        <dbReference type="EMBL" id="MDV6228730.1"/>
    </source>
</evidence>
<evidence type="ECO:0000256" key="2">
    <source>
        <dbReference type="ARBA" id="ARBA00023239"/>
    </source>
</evidence>
<keyword evidence="4" id="KW-0732">Signal</keyword>
<dbReference type="Gene3D" id="3.40.50.880">
    <property type="match status" value="1"/>
</dbReference>
<gene>
    <name evidence="6" type="ORF">R2G56_20780</name>
</gene>
<comment type="similarity">
    <text evidence="3">Belongs to the peptidase C56 family. HSP31-like subfamily.</text>
</comment>
<protein>
    <submittedName>
        <fullName evidence="6">Type 1 glutamine amidotransferase domain-containing protein</fullName>
    </submittedName>
</protein>
<feature type="domain" description="DJ-1/PfpI" evidence="5">
    <location>
        <begin position="36"/>
        <end position="228"/>
    </location>
</feature>
<evidence type="ECO:0000259" key="5">
    <source>
        <dbReference type="Pfam" id="PF01965"/>
    </source>
</evidence>
<dbReference type="InterPro" id="IPR002818">
    <property type="entry name" value="DJ-1/PfpI"/>
</dbReference>
<organism evidence="6 7">
    <name type="scientific">Nitratireductor aquimarinus</name>
    <dbReference type="NCBI Taxonomy" id="889300"/>
    <lineage>
        <taxon>Bacteria</taxon>
        <taxon>Pseudomonadati</taxon>
        <taxon>Pseudomonadota</taxon>
        <taxon>Alphaproteobacteria</taxon>
        <taxon>Hyphomicrobiales</taxon>
        <taxon>Phyllobacteriaceae</taxon>
        <taxon>Nitratireductor</taxon>
    </lineage>
</organism>
<proteinExistence type="inferred from homology"/>
<feature type="chain" id="PRO_5047415740" evidence="4">
    <location>
        <begin position="23"/>
        <end position="243"/>
    </location>
</feature>
<reference evidence="6 7" key="1">
    <citation type="submission" date="2023-10" db="EMBL/GenBank/DDBJ databases">
        <authorList>
            <person name="Venkata Ramana C."/>
            <person name="Sasikala C."/>
            <person name="Dhurka M."/>
        </authorList>
    </citation>
    <scope>NUCLEOTIDE SEQUENCE [LARGE SCALE GENOMIC DNA]</scope>
    <source>
        <strain evidence="6 7">KCTC 32151</strain>
    </source>
</reference>
<dbReference type="Pfam" id="PF01965">
    <property type="entry name" value="DJ-1_PfpI"/>
    <property type="match status" value="1"/>
</dbReference>
<dbReference type="EMBL" id="JAWLIP010000012">
    <property type="protein sequence ID" value="MDV6228730.1"/>
    <property type="molecule type" value="Genomic_DNA"/>
</dbReference>
<keyword evidence="7" id="KW-1185">Reference proteome</keyword>
<dbReference type="InterPro" id="IPR050325">
    <property type="entry name" value="Prot/Nucl_acid_deglycase"/>
</dbReference>
<evidence type="ECO:0000313" key="7">
    <source>
        <dbReference type="Proteomes" id="UP001185659"/>
    </source>
</evidence>
<keyword evidence="1" id="KW-0346">Stress response</keyword>
<dbReference type="CDD" id="cd03141">
    <property type="entry name" value="GATase1_Hsp31_like"/>
    <property type="match status" value="1"/>
</dbReference>
<evidence type="ECO:0000256" key="4">
    <source>
        <dbReference type="SAM" id="SignalP"/>
    </source>
</evidence>
<comment type="caution">
    <text evidence="6">The sequence shown here is derived from an EMBL/GenBank/DDBJ whole genome shotgun (WGS) entry which is preliminary data.</text>
</comment>
<keyword evidence="2" id="KW-0456">Lyase</keyword>
<name>A0ABU4AR62_9HYPH</name>
<dbReference type="Proteomes" id="UP001185659">
    <property type="component" value="Unassembled WGS sequence"/>
</dbReference>
<dbReference type="SUPFAM" id="SSF52317">
    <property type="entry name" value="Class I glutamine amidotransferase-like"/>
    <property type="match status" value="1"/>
</dbReference>
<evidence type="ECO:0000256" key="1">
    <source>
        <dbReference type="ARBA" id="ARBA00023016"/>
    </source>
</evidence>
<dbReference type="PANTHER" id="PTHR48094">
    <property type="entry name" value="PROTEIN/NUCLEIC ACID DEGLYCASE DJ-1-RELATED"/>
    <property type="match status" value="1"/>
</dbReference>
<accession>A0ABU4AR62</accession>
<feature type="signal peptide" evidence="4">
    <location>
        <begin position="1"/>
        <end position="22"/>
    </location>
</feature>
<dbReference type="InterPro" id="IPR029062">
    <property type="entry name" value="Class_I_gatase-like"/>
</dbReference>
<evidence type="ECO:0000256" key="3">
    <source>
        <dbReference type="ARBA" id="ARBA00038493"/>
    </source>
</evidence>